<accession>D7KYH0</accession>
<gene>
    <name evidence="1" type="ORF">ARALYDRAFT_894925</name>
</gene>
<dbReference type="AlphaFoldDB" id="D7KYH0"/>
<dbReference type="eggNOG" id="KOG2771">
    <property type="taxonomic scope" value="Eukaryota"/>
</dbReference>
<evidence type="ECO:0000313" key="2">
    <source>
        <dbReference type="Proteomes" id="UP000008694"/>
    </source>
</evidence>
<keyword evidence="2" id="KW-1185">Reference proteome</keyword>
<name>D7KYH0_ARALL</name>
<dbReference type="Proteomes" id="UP000008694">
    <property type="component" value="Unassembled WGS sequence"/>
</dbReference>
<organism evidence="2">
    <name type="scientific">Arabidopsis lyrata subsp. lyrata</name>
    <name type="common">Lyre-leaved rock-cress</name>
    <dbReference type="NCBI Taxonomy" id="81972"/>
    <lineage>
        <taxon>Eukaryota</taxon>
        <taxon>Viridiplantae</taxon>
        <taxon>Streptophyta</taxon>
        <taxon>Embryophyta</taxon>
        <taxon>Tracheophyta</taxon>
        <taxon>Spermatophyta</taxon>
        <taxon>Magnoliopsida</taxon>
        <taxon>eudicotyledons</taxon>
        <taxon>Gunneridae</taxon>
        <taxon>Pentapetalae</taxon>
        <taxon>rosids</taxon>
        <taxon>malvids</taxon>
        <taxon>Brassicales</taxon>
        <taxon>Brassicaceae</taxon>
        <taxon>Camelineae</taxon>
        <taxon>Arabidopsis</taxon>
    </lineage>
</organism>
<dbReference type="EMBL" id="GL348714">
    <property type="protein sequence ID" value="EFH65068.1"/>
    <property type="molecule type" value="Genomic_DNA"/>
</dbReference>
<dbReference type="Gramene" id="scaffold_201999.1">
    <property type="protein sequence ID" value="scaffold_201999.1"/>
    <property type="gene ID" value="scaffold_201999.1"/>
</dbReference>
<evidence type="ECO:0000313" key="1">
    <source>
        <dbReference type="EMBL" id="EFH65068.1"/>
    </source>
</evidence>
<dbReference type="HOGENOM" id="CLU_2187524_0_0_1"/>
<reference evidence="2" key="1">
    <citation type="journal article" date="2011" name="Nat. Genet.">
        <title>The Arabidopsis lyrata genome sequence and the basis of rapid genome size change.</title>
        <authorList>
            <person name="Hu T.T."/>
            <person name="Pattyn P."/>
            <person name="Bakker E.G."/>
            <person name="Cao J."/>
            <person name="Cheng J.-F."/>
            <person name="Clark R.M."/>
            <person name="Fahlgren N."/>
            <person name="Fawcett J.A."/>
            <person name="Grimwood J."/>
            <person name="Gundlach H."/>
            <person name="Haberer G."/>
            <person name="Hollister J.D."/>
            <person name="Ossowski S."/>
            <person name="Ottilar R.P."/>
            <person name="Salamov A.A."/>
            <person name="Schneeberger K."/>
            <person name="Spannagl M."/>
            <person name="Wang X."/>
            <person name="Yang L."/>
            <person name="Nasrallah M.E."/>
            <person name="Bergelson J."/>
            <person name="Carrington J.C."/>
            <person name="Gaut B.S."/>
            <person name="Schmutz J."/>
            <person name="Mayer K.F.X."/>
            <person name="Van de Peer Y."/>
            <person name="Grigoriev I.V."/>
            <person name="Nordborg M."/>
            <person name="Weigel D."/>
            <person name="Guo Y.-L."/>
        </authorList>
    </citation>
    <scope>NUCLEOTIDE SEQUENCE [LARGE SCALE GENOMIC DNA]</scope>
    <source>
        <strain evidence="2">cv. MN47</strain>
    </source>
</reference>
<sequence>MANFFSSPNLQSMICFFFAFGNDSNIDGIGGFSEEDTQSISKFMRVVIDMAVSGPKPLVNAAVIVDPSVRRIIATETDHACRPKDFDFCYCVSRTQYSLVRNLCFGETT</sequence>
<proteinExistence type="predicted"/>
<protein>
    <submittedName>
        <fullName evidence="1">Uncharacterized protein</fullName>
    </submittedName>
</protein>
<dbReference type="STRING" id="81972.D7KYH0"/>